<dbReference type="RefSeq" id="WP_140031455.1">
    <property type="nucleotide sequence ID" value="NZ_CP137845.1"/>
</dbReference>
<dbReference type="Pfam" id="PF00763">
    <property type="entry name" value="THF_DHG_CYH"/>
    <property type="match status" value="1"/>
</dbReference>
<dbReference type="InterPro" id="IPR020631">
    <property type="entry name" value="THF_DH/CycHdrlase_NAD-bd_dom"/>
</dbReference>
<keyword evidence="7 11" id="KW-0560">Oxidoreductase</keyword>
<comment type="function">
    <text evidence="11">Catalyzes the oxidation of 5,10-methylenetetrahydrofolate to 5,10-methenyltetrahydrofolate and then the hydrolysis of 5,10-methenyltetrahydrofolate to 10-formyltetrahydrofolate.</text>
</comment>
<dbReference type="Proteomes" id="UP001303601">
    <property type="component" value="Chromosome"/>
</dbReference>
<dbReference type="InterPro" id="IPR046346">
    <property type="entry name" value="Aminoacid_DH-like_N_sf"/>
</dbReference>
<keyword evidence="2 11" id="KW-0554">One-carbon metabolism</keyword>
<dbReference type="Pfam" id="PF02882">
    <property type="entry name" value="THF_DHG_CYH_C"/>
    <property type="match status" value="1"/>
</dbReference>
<reference evidence="14" key="1">
    <citation type="submission" date="2023-11" db="EMBL/GenBank/DDBJ databases">
        <title>Completed genome sequence of Mycoplasma equirhinis type strain M432/72.</title>
        <authorList>
            <person name="Spergser J."/>
        </authorList>
    </citation>
    <scope>NUCLEOTIDE SEQUENCE [LARGE SCALE GENOMIC DNA]</scope>
    <source>
        <strain evidence="14">M432/72</strain>
    </source>
</reference>
<sequence>MYKLLDGKECASKIKNAIKNDISKLAKDEMPILGILQIGNLDESNIYVNSKIKVAKELGISSKLIKLEENCSEAKVIEAIEKLSNETTGFIIQLPMQTKKIKNVQKILNLIPSTKDIDGLSEFHLNSNYFKNESFLPATALGIVIMLKQNNIAITNKKIAVIGQSKIVGYPLANYFEQLNNKVARYTIDTPKATIIENDIVIVATGARNCVTSDMIKNDAIIIDVGIHRINGKIYGDVDFDSCKDKVSYITPVPGGVGPMTIISLILNLLKSMTFQEKKYKQIFKNLIKIW</sequence>
<evidence type="ECO:0000259" key="13">
    <source>
        <dbReference type="Pfam" id="PF02882"/>
    </source>
</evidence>
<gene>
    <name evidence="11" type="primary">folD</name>
    <name evidence="14" type="ORF">R9B83_01780</name>
</gene>
<dbReference type="PANTHER" id="PTHR48099">
    <property type="entry name" value="C-1-TETRAHYDROFOLATE SYNTHASE, CYTOPLASMIC-RELATED"/>
    <property type="match status" value="1"/>
</dbReference>
<evidence type="ECO:0000256" key="7">
    <source>
        <dbReference type="ARBA" id="ARBA00023002"/>
    </source>
</evidence>
<feature type="binding site" evidence="11">
    <location>
        <position position="227"/>
    </location>
    <ligand>
        <name>NADP(+)</name>
        <dbReference type="ChEBI" id="CHEBI:58349"/>
    </ligand>
</feature>
<evidence type="ECO:0000256" key="9">
    <source>
        <dbReference type="ARBA" id="ARBA00023167"/>
    </source>
</evidence>
<comment type="subunit">
    <text evidence="11">Homodimer.</text>
</comment>
<dbReference type="InterPro" id="IPR020867">
    <property type="entry name" value="THF_DH/CycHdrlase_CS"/>
</dbReference>
<dbReference type="SUPFAM" id="SSF53223">
    <property type="entry name" value="Aminoacid dehydrogenase-like, N-terminal domain"/>
    <property type="match status" value="1"/>
</dbReference>
<proteinExistence type="inferred from homology"/>
<keyword evidence="9 11" id="KW-0486">Methionine biosynthesis</keyword>
<dbReference type="EC" id="1.5.1.5" evidence="11"/>
<evidence type="ECO:0000256" key="4">
    <source>
        <dbReference type="ARBA" id="ARBA00022755"/>
    </source>
</evidence>
<evidence type="ECO:0000256" key="6">
    <source>
        <dbReference type="ARBA" id="ARBA00022857"/>
    </source>
</evidence>
<comment type="catalytic activity">
    <reaction evidence="11">
        <text>(6R)-5,10-methylene-5,6,7,8-tetrahydrofolate + NADP(+) = (6R)-5,10-methenyltetrahydrofolate + NADPH</text>
        <dbReference type="Rhea" id="RHEA:22812"/>
        <dbReference type="ChEBI" id="CHEBI:15636"/>
        <dbReference type="ChEBI" id="CHEBI:57455"/>
        <dbReference type="ChEBI" id="CHEBI:57783"/>
        <dbReference type="ChEBI" id="CHEBI:58349"/>
        <dbReference type="EC" id="1.5.1.5"/>
    </reaction>
</comment>
<dbReference type="PANTHER" id="PTHR48099:SF5">
    <property type="entry name" value="C-1-TETRAHYDROFOLATE SYNTHASE, CYTOPLASMIC"/>
    <property type="match status" value="1"/>
</dbReference>
<comment type="pathway">
    <text evidence="1 11">One-carbon metabolism; tetrahydrofolate interconversion.</text>
</comment>
<evidence type="ECO:0000256" key="10">
    <source>
        <dbReference type="ARBA" id="ARBA00023268"/>
    </source>
</evidence>
<evidence type="ECO:0000256" key="5">
    <source>
        <dbReference type="ARBA" id="ARBA00022801"/>
    </source>
</evidence>
<name>A0ABZ0P9L1_9BACT</name>
<accession>A0ABZ0P9L1</accession>
<dbReference type="EC" id="3.5.4.9" evidence="11"/>
<keyword evidence="5 11" id="KW-0378">Hydrolase</keyword>
<dbReference type="PROSITE" id="PS00767">
    <property type="entry name" value="THF_DHG_CYH_2"/>
    <property type="match status" value="1"/>
</dbReference>
<evidence type="ECO:0000313" key="14">
    <source>
        <dbReference type="EMBL" id="WPB53702.1"/>
    </source>
</evidence>
<keyword evidence="6 11" id="KW-0521">NADP</keyword>
<evidence type="ECO:0000313" key="15">
    <source>
        <dbReference type="Proteomes" id="UP001303601"/>
    </source>
</evidence>
<feature type="domain" description="Tetrahydrofolate dehydrogenase/cyclohydrolase catalytic" evidence="12">
    <location>
        <begin position="5"/>
        <end position="118"/>
    </location>
</feature>
<dbReference type="CDD" id="cd01080">
    <property type="entry name" value="NAD_bind_m-THF_DH_Cyclohyd"/>
    <property type="match status" value="1"/>
</dbReference>
<evidence type="ECO:0000256" key="2">
    <source>
        <dbReference type="ARBA" id="ARBA00022563"/>
    </source>
</evidence>
<dbReference type="Gene3D" id="3.40.50.10860">
    <property type="entry name" value="Leucine Dehydrogenase, chain A, domain 1"/>
    <property type="match status" value="1"/>
</dbReference>
<dbReference type="InterPro" id="IPR036291">
    <property type="entry name" value="NAD(P)-bd_dom_sf"/>
</dbReference>
<dbReference type="InterPro" id="IPR020630">
    <property type="entry name" value="THF_DH/CycHdrlase_cat_dom"/>
</dbReference>
<comment type="similarity">
    <text evidence="11">Belongs to the tetrahydrofolate dehydrogenase/cyclohydrolase family.</text>
</comment>
<dbReference type="GeneID" id="94493601"/>
<evidence type="ECO:0000256" key="11">
    <source>
        <dbReference type="HAMAP-Rule" id="MF_01576"/>
    </source>
</evidence>
<evidence type="ECO:0000256" key="8">
    <source>
        <dbReference type="ARBA" id="ARBA00023102"/>
    </source>
</evidence>
<keyword evidence="10 11" id="KW-0511">Multifunctional enzyme</keyword>
<dbReference type="PRINTS" id="PR00085">
    <property type="entry name" value="THFDHDRGNASE"/>
</dbReference>
<protein>
    <recommendedName>
        <fullName evidence="11">Bifunctional protein FolD</fullName>
    </recommendedName>
    <domain>
        <recommendedName>
            <fullName evidence="11">Methylenetetrahydrofolate dehydrogenase</fullName>
            <ecNumber evidence="11">1.5.1.5</ecNumber>
        </recommendedName>
    </domain>
    <domain>
        <recommendedName>
            <fullName evidence="11">Methenyltetrahydrofolate cyclohydrolase</fullName>
            <ecNumber evidence="11">3.5.4.9</ecNumber>
        </recommendedName>
    </domain>
</protein>
<feature type="domain" description="Tetrahydrofolate dehydrogenase/cyclohydrolase NAD(P)-binding" evidence="13">
    <location>
        <begin position="137"/>
        <end position="274"/>
    </location>
</feature>
<evidence type="ECO:0000256" key="1">
    <source>
        <dbReference type="ARBA" id="ARBA00004777"/>
    </source>
</evidence>
<comment type="catalytic activity">
    <reaction evidence="11">
        <text>(6R)-5,10-methenyltetrahydrofolate + H2O = (6R)-10-formyltetrahydrofolate + H(+)</text>
        <dbReference type="Rhea" id="RHEA:23700"/>
        <dbReference type="ChEBI" id="CHEBI:15377"/>
        <dbReference type="ChEBI" id="CHEBI:15378"/>
        <dbReference type="ChEBI" id="CHEBI:57455"/>
        <dbReference type="ChEBI" id="CHEBI:195366"/>
        <dbReference type="EC" id="3.5.4.9"/>
    </reaction>
</comment>
<dbReference type="InterPro" id="IPR000672">
    <property type="entry name" value="THF_DH/CycHdrlase"/>
</dbReference>
<feature type="binding site" evidence="11">
    <location>
        <position position="188"/>
    </location>
    <ligand>
        <name>NADP(+)</name>
        <dbReference type="ChEBI" id="CHEBI:58349"/>
    </ligand>
</feature>
<dbReference type="SUPFAM" id="SSF51735">
    <property type="entry name" value="NAD(P)-binding Rossmann-fold domains"/>
    <property type="match status" value="1"/>
</dbReference>
<keyword evidence="3 11" id="KW-0028">Amino-acid biosynthesis</keyword>
<feature type="binding site" evidence="11">
    <location>
        <begin position="163"/>
        <end position="165"/>
    </location>
    <ligand>
        <name>NADP(+)</name>
        <dbReference type="ChEBI" id="CHEBI:58349"/>
    </ligand>
</feature>
<keyword evidence="8 11" id="KW-0368">Histidine biosynthesis</keyword>
<dbReference type="Gene3D" id="3.40.50.720">
    <property type="entry name" value="NAD(P)-binding Rossmann-like Domain"/>
    <property type="match status" value="1"/>
</dbReference>
<organism evidence="14 15">
    <name type="scientific">Metamycoplasma equirhinis</name>
    <dbReference type="NCBI Taxonomy" id="92402"/>
    <lineage>
        <taxon>Bacteria</taxon>
        <taxon>Bacillati</taxon>
        <taxon>Mycoplasmatota</taxon>
        <taxon>Mycoplasmoidales</taxon>
        <taxon>Metamycoplasmataceae</taxon>
        <taxon>Metamycoplasma</taxon>
    </lineage>
</organism>
<keyword evidence="4 11" id="KW-0658">Purine biosynthesis</keyword>
<keyword evidence="15" id="KW-1185">Reference proteome</keyword>
<dbReference type="HAMAP" id="MF_01576">
    <property type="entry name" value="THF_DHG_CYH"/>
    <property type="match status" value="1"/>
</dbReference>
<evidence type="ECO:0000256" key="3">
    <source>
        <dbReference type="ARBA" id="ARBA00022605"/>
    </source>
</evidence>
<dbReference type="EMBL" id="CP137845">
    <property type="protein sequence ID" value="WPB53702.1"/>
    <property type="molecule type" value="Genomic_DNA"/>
</dbReference>
<evidence type="ECO:0000259" key="12">
    <source>
        <dbReference type="Pfam" id="PF00763"/>
    </source>
</evidence>